<dbReference type="EMBL" id="GL385395">
    <property type="protein sequence ID" value="EJT82330.1"/>
    <property type="molecule type" value="Genomic_DNA"/>
</dbReference>
<dbReference type="HOGENOM" id="CLU_1283325_0_0_1"/>
<sequence>MTYSLVFNVAGDCRYAGRSDAIGAAACVRNRRAQGWDVEEMTIPPHPTPTRRRANLAAVILALCWAVDTCKTQKAVPAARRHKVLIRSDSPATVAAVERWLFSDDNGDDAVGPAADRDLLYHVGRLHRMLGALDCVTRYAVVEREANVLAAVLAAGALDREDEGRRRLAQARLERAREALEKKLAEEGRNEEAEALERDIVKAFAEMEAGVAEGI</sequence>
<reference evidence="2" key="3">
    <citation type="submission" date="2010-09" db="EMBL/GenBank/DDBJ databases">
        <title>Annotation of Gaeumannomyces graminis var. tritici R3-111a-1.</title>
        <authorList>
            <consortium name="The Broad Institute Genome Sequencing Platform"/>
            <person name="Ma L.-J."/>
            <person name="Dead R."/>
            <person name="Young S.K."/>
            <person name="Zeng Q."/>
            <person name="Gargeya S."/>
            <person name="Fitzgerald M."/>
            <person name="Haas B."/>
            <person name="Abouelleil A."/>
            <person name="Alvarado L."/>
            <person name="Arachchi H.M."/>
            <person name="Berlin A."/>
            <person name="Brown A."/>
            <person name="Chapman S.B."/>
            <person name="Chen Z."/>
            <person name="Dunbar C."/>
            <person name="Freedman E."/>
            <person name="Gearin G."/>
            <person name="Gellesch M."/>
            <person name="Goldberg J."/>
            <person name="Griggs A."/>
            <person name="Gujja S."/>
            <person name="Heiman D."/>
            <person name="Howarth C."/>
            <person name="Larson L."/>
            <person name="Lui A."/>
            <person name="MacDonald P.J.P."/>
            <person name="Mehta T."/>
            <person name="Montmayeur A."/>
            <person name="Murphy C."/>
            <person name="Neiman D."/>
            <person name="Pearson M."/>
            <person name="Priest M."/>
            <person name="Roberts A."/>
            <person name="Saif S."/>
            <person name="Shea T."/>
            <person name="Shenoy N."/>
            <person name="Sisk P."/>
            <person name="Stolte C."/>
            <person name="Sykes S."/>
            <person name="Yandava C."/>
            <person name="Wortman J."/>
            <person name="Nusbaum C."/>
            <person name="Birren B."/>
        </authorList>
    </citation>
    <scope>NUCLEOTIDE SEQUENCE</scope>
    <source>
        <strain evidence="2">R3-111a-1</strain>
    </source>
</reference>
<gene>
    <name evidence="3" type="primary">20342762</name>
    <name evidence="2" type="ORF">GGTG_02304</name>
</gene>
<name>J3NLZ9_GAET3</name>
<dbReference type="GeneID" id="20342762"/>
<reference evidence="3" key="4">
    <citation type="journal article" date="2015" name="G3 (Bethesda)">
        <title>Genome sequences of three phytopathogenic species of the Magnaporthaceae family of fungi.</title>
        <authorList>
            <person name="Okagaki L.H."/>
            <person name="Nunes C.C."/>
            <person name="Sailsbery J."/>
            <person name="Clay B."/>
            <person name="Brown D."/>
            <person name="John T."/>
            <person name="Oh Y."/>
            <person name="Young N."/>
            <person name="Fitzgerald M."/>
            <person name="Haas B.J."/>
            <person name="Zeng Q."/>
            <person name="Young S."/>
            <person name="Adiconis X."/>
            <person name="Fan L."/>
            <person name="Levin J.Z."/>
            <person name="Mitchell T.K."/>
            <person name="Okubara P.A."/>
            <person name="Farman M.L."/>
            <person name="Kohn L.M."/>
            <person name="Birren B."/>
            <person name="Ma L.-J."/>
            <person name="Dean R.A."/>
        </authorList>
    </citation>
    <scope>NUCLEOTIDE SEQUENCE</scope>
    <source>
        <strain evidence="3">R3-111a-1</strain>
    </source>
</reference>
<evidence type="ECO:0000313" key="3">
    <source>
        <dbReference type="EnsemblFungi" id="EJT82330"/>
    </source>
</evidence>
<dbReference type="eggNOG" id="ENOG502RN8E">
    <property type="taxonomic scope" value="Eukaryota"/>
</dbReference>
<protein>
    <recommendedName>
        <fullName evidence="5">RNase H type-1 domain-containing protein</fullName>
    </recommendedName>
</protein>
<evidence type="ECO:0008006" key="5">
    <source>
        <dbReference type="Google" id="ProtNLM"/>
    </source>
</evidence>
<evidence type="ECO:0000313" key="4">
    <source>
        <dbReference type="Proteomes" id="UP000006039"/>
    </source>
</evidence>
<dbReference type="InterPro" id="IPR036397">
    <property type="entry name" value="RNaseH_sf"/>
</dbReference>
<accession>J3NLZ9</accession>
<reference evidence="4" key="1">
    <citation type="submission" date="2010-07" db="EMBL/GenBank/DDBJ databases">
        <title>The genome sequence of Gaeumannomyces graminis var. tritici strain R3-111a-1.</title>
        <authorList>
            <consortium name="The Broad Institute Genome Sequencing Platform"/>
            <person name="Ma L.-J."/>
            <person name="Dead R."/>
            <person name="Young S."/>
            <person name="Zeng Q."/>
            <person name="Koehrsen M."/>
            <person name="Alvarado L."/>
            <person name="Berlin A."/>
            <person name="Chapman S.B."/>
            <person name="Chen Z."/>
            <person name="Freedman E."/>
            <person name="Gellesch M."/>
            <person name="Goldberg J."/>
            <person name="Griggs A."/>
            <person name="Gujja S."/>
            <person name="Heilman E.R."/>
            <person name="Heiman D."/>
            <person name="Hepburn T."/>
            <person name="Howarth C."/>
            <person name="Jen D."/>
            <person name="Larson L."/>
            <person name="Mehta T."/>
            <person name="Neiman D."/>
            <person name="Pearson M."/>
            <person name="Roberts A."/>
            <person name="Saif S."/>
            <person name="Shea T."/>
            <person name="Shenoy N."/>
            <person name="Sisk P."/>
            <person name="Stolte C."/>
            <person name="Sykes S."/>
            <person name="Walk T."/>
            <person name="White J."/>
            <person name="Yandava C."/>
            <person name="Haas B."/>
            <person name="Nusbaum C."/>
            <person name="Birren B."/>
        </authorList>
    </citation>
    <scope>NUCLEOTIDE SEQUENCE [LARGE SCALE GENOMIC DNA]</scope>
    <source>
        <strain evidence="4">R3-111a-1</strain>
    </source>
</reference>
<feature type="coiled-coil region" evidence="1">
    <location>
        <begin position="166"/>
        <end position="196"/>
    </location>
</feature>
<dbReference type="Gene3D" id="3.30.420.10">
    <property type="entry name" value="Ribonuclease H-like superfamily/Ribonuclease H"/>
    <property type="match status" value="1"/>
</dbReference>
<evidence type="ECO:0000313" key="2">
    <source>
        <dbReference type="EMBL" id="EJT82330.1"/>
    </source>
</evidence>
<dbReference type="Proteomes" id="UP000006039">
    <property type="component" value="Unassembled WGS sequence"/>
</dbReference>
<reference evidence="3" key="5">
    <citation type="submission" date="2018-04" db="UniProtKB">
        <authorList>
            <consortium name="EnsemblFungi"/>
        </authorList>
    </citation>
    <scope>IDENTIFICATION</scope>
    <source>
        <strain evidence="3">R3-111a-1</strain>
    </source>
</reference>
<dbReference type="OrthoDB" id="245563at2759"/>
<dbReference type="EnsemblFungi" id="EJT82330">
    <property type="protein sequence ID" value="EJT82330"/>
    <property type="gene ID" value="GGTG_02304"/>
</dbReference>
<evidence type="ECO:0000256" key="1">
    <source>
        <dbReference type="SAM" id="Coils"/>
    </source>
</evidence>
<dbReference type="VEuPathDB" id="FungiDB:GGTG_02304"/>
<proteinExistence type="predicted"/>
<dbReference type="RefSeq" id="XP_009218339.1">
    <property type="nucleotide sequence ID" value="XM_009220075.1"/>
</dbReference>
<organism evidence="2">
    <name type="scientific">Gaeumannomyces tritici (strain R3-111a-1)</name>
    <name type="common">Wheat and barley take-all root rot fungus</name>
    <name type="synonym">Gaeumannomyces graminis var. tritici</name>
    <dbReference type="NCBI Taxonomy" id="644352"/>
    <lineage>
        <taxon>Eukaryota</taxon>
        <taxon>Fungi</taxon>
        <taxon>Dikarya</taxon>
        <taxon>Ascomycota</taxon>
        <taxon>Pezizomycotina</taxon>
        <taxon>Sordariomycetes</taxon>
        <taxon>Sordariomycetidae</taxon>
        <taxon>Magnaporthales</taxon>
        <taxon>Magnaporthaceae</taxon>
        <taxon>Gaeumannomyces</taxon>
    </lineage>
</organism>
<dbReference type="AlphaFoldDB" id="J3NLZ9"/>
<dbReference type="GO" id="GO:0003676">
    <property type="term" value="F:nucleic acid binding"/>
    <property type="evidence" value="ECO:0007669"/>
    <property type="project" value="InterPro"/>
</dbReference>
<keyword evidence="4" id="KW-1185">Reference proteome</keyword>
<dbReference type="STRING" id="644352.J3NLZ9"/>
<keyword evidence="1" id="KW-0175">Coiled coil</keyword>
<reference evidence="2" key="2">
    <citation type="submission" date="2010-07" db="EMBL/GenBank/DDBJ databases">
        <authorList>
            <consortium name="The Broad Institute Genome Sequencing Platform"/>
            <consortium name="Broad Institute Genome Sequencing Center for Infectious Disease"/>
            <person name="Ma L.-J."/>
            <person name="Dead R."/>
            <person name="Young S."/>
            <person name="Zeng Q."/>
            <person name="Koehrsen M."/>
            <person name="Alvarado L."/>
            <person name="Berlin A."/>
            <person name="Chapman S.B."/>
            <person name="Chen Z."/>
            <person name="Freedman E."/>
            <person name="Gellesch M."/>
            <person name="Goldberg J."/>
            <person name="Griggs A."/>
            <person name="Gujja S."/>
            <person name="Heilman E.R."/>
            <person name="Heiman D."/>
            <person name="Hepburn T."/>
            <person name="Howarth C."/>
            <person name="Jen D."/>
            <person name="Larson L."/>
            <person name="Mehta T."/>
            <person name="Neiman D."/>
            <person name="Pearson M."/>
            <person name="Roberts A."/>
            <person name="Saif S."/>
            <person name="Shea T."/>
            <person name="Shenoy N."/>
            <person name="Sisk P."/>
            <person name="Stolte C."/>
            <person name="Sykes S."/>
            <person name="Walk T."/>
            <person name="White J."/>
            <person name="Yandava C."/>
            <person name="Haas B."/>
            <person name="Nusbaum C."/>
            <person name="Birren B."/>
        </authorList>
    </citation>
    <scope>NUCLEOTIDE SEQUENCE</scope>
    <source>
        <strain evidence="2">R3-111a-1</strain>
    </source>
</reference>